<name>A0A2A4G3D7_9FLAO</name>
<dbReference type="Proteomes" id="UP000219559">
    <property type="component" value="Unassembled WGS sequence"/>
</dbReference>
<reference evidence="2 3" key="1">
    <citation type="submission" date="2017-04" db="EMBL/GenBank/DDBJ databases">
        <title>A new member of the family Flavobacteriaceae isolated from ascidians.</title>
        <authorList>
            <person name="Chen L."/>
        </authorList>
    </citation>
    <scope>NUCLEOTIDE SEQUENCE [LARGE SCALE GENOMIC DNA]</scope>
    <source>
        <strain evidence="2 3">HQA918</strain>
    </source>
</reference>
<evidence type="ECO:0000256" key="1">
    <source>
        <dbReference type="SAM" id="Phobius"/>
    </source>
</evidence>
<keyword evidence="1" id="KW-1133">Transmembrane helix</keyword>
<protein>
    <submittedName>
        <fullName evidence="2">Uncharacterized protein</fullName>
    </submittedName>
</protein>
<keyword evidence="1" id="KW-0472">Membrane</keyword>
<dbReference type="EMBL" id="NBWU01000008">
    <property type="protein sequence ID" value="PCE62494.1"/>
    <property type="molecule type" value="Genomic_DNA"/>
</dbReference>
<feature type="transmembrane region" description="Helical" evidence="1">
    <location>
        <begin position="46"/>
        <end position="63"/>
    </location>
</feature>
<gene>
    <name evidence="2" type="ORF">B7P33_17805</name>
</gene>
<evidence type="ECO:0000313" key="2">
    <source>
        <dbReference type="EMBL" id="PCE62494.1"/>
    </source>
</evidence>
<comment type="caution">
    <text evidence="2">The sequence shown here is derived from an EMBL/GenBank/DDBJ whole genome shotgun (WGS) entry which is preliminary data.</text>
</comment>
<proteinExistence type="predicted"/>
<evidence type="ECO:0000313" key="3">
    <source>
        <dbReference type="Proteomes" id="UP000219559"/>
    </source>
</evidence>
<accession>A0A2A4G3D7</accession>
<feature type="transmembrane region" description="Helical" evidence="1">
    <location>
        <begin position="20"/>
        <end position="40"/>
    </location>
</feature>
<organism evidence="2 3">
    <name type="scientific">Sediminicola luteus</name>
    <dbReference type="NCBI Taxonomy" id="319238"/>
    <lineage>
        <taxon>Bacteria</taxon>
        <taxon>Pseudomonadati</taxon>
        <taxon>Bacteroidota</taxon>
        <taxon>Flavobacteriia</taxon>
        <taxon>Flavobacteriales</taxon>
        <taxon>Flavobacteriaceae</taxon>
        <taxon>Sediminicola</taxon>
    </lineage>
</organism>
<sequence>MPVVKKRKNNLMGLKTKSILYNFLAFAPTYIILRWLFQYFLTENTLVYTLVPALIAMVLAPRFKAVKTEAGEGLFMRWTFIKGVRRID</sequence>
<keyword evidence="3" id="KW-1185">Reference proteome</keyword>
<keyword evidence="1" id="KW-0812">Transmembrane</keyword>
<dbReference type="AlphaFoldDB" id="A0A2A4G3D7"/>